<keyword evidence="12" id="KW-0472">Membrane</keyword>
<keyword evidence="12" id="KW-1003">Cell membrane</keyword>
<feature type="active site" description="Proton acceptor" evidence="10">
    <location>
        <position position="62"/>
    </location>
</feature>
<evidence type="ECO:0000313" key="15">
    <source>
        <dbReference type="Proteomes" id="UP000179786"/>
    </source>
</evidence>
<dbReference type="PANTHER" id="PTHR42755">
    <property type="entry name" value="3-DEOXY-MANNO-OCTULOSONATE CYTIDYLYLTRANSFERASE"/>
    <property type="match status" value="1"/>
</dbReference>
<comment type="pathway">
    <text evidence="2 12">Bacterial outer membrane biogenesis; LPS core biosynthesis.</text>
</comment>
<dbReference type="GO" id="GO:0009245">
    <property type="term" value="P:lipid A biosynthetic process"/>
    <property type="evidence" value="ECO:0007669"/>
    <property type="project" value="TreeGrafter"/>
</dbReference>
<dbReference type="Gene3D" id="3.40.50.2000">
    <property type="entry name" value="Glycogen Phosphorylase B"/>
    <property type="match status" value="1"/>
</dbReference>
<keyword evidence="6 12" id="KW-0808">Transferase</keyword>
<evidence type="ECO:0000256" key="4">
    <source>
        <dbReference type="ARBA" id="ARBA00012621"/>
    </source>
</evidence>
<sequence>MTRLLYSLTLALLSPLILLYLYVVRGKKNTGYKQHFAERLGIYDTQRVVKQPVVFHCASVGEVLAATPLIKRFIQTHPSESVMVTCNTPTGRAQISQSIGHDIAICYLPIDFYFASKRFIKRFQPKLLVVLETELWPNVFTHAKQANCSVCVINARLSEKSFRGYQKFPNISRWIMASIDALASHNEQDAQRFIALGLTEEKVTVTGSIKFDIQPNDADIKAAKQLKAEFSGRPIWVAGSTHPNEHEHVLAAHKQVLQSHPDALLIIAPRHPEQFDKVAALLTSSGLTYCRRSQTFDRHSQVLLADTLGELKMLFGCADIAYIGGSLIARGGHNPLEAAAFAVPVLSGPHTYNFAHIYPELLTLKGATTVASQEQLAQRVCALLTDEPQRQKQGQLALQCLKQNQGAVEKTLDLLNRQLN</sequence>
<comment type="function">
    <text evidence="12">Involved in lipopolysaccharide (LPS) biosynthesis. Catalyzes the transfer of 3-deoxy-D-manno-octulosonate (Kdo) residue(s) from CMP-Kdo to lipid IV(A), the tetraacyldisaccharide-1,4'-bisphosphate precursor of lipid A.</text>
</comment>
<name>A0A1S1MWL3_9GAMM</name>
<keyword evidence="12" id="KW-0448">Lipopolysaccharide biosynthesis</keyword>
<reference evidence="14 15" key="1">
    <citation type="submission" date="2016-09" db="EMBL/GenBank/DDBJ databases">
        <title>Pseudoalteromonas amylolytica sp. nov., isolated from the surface seawater.</title>
        <authorList>
            <person name="Wu Y.-H."/>
            <person name="Cheng H."/>
            <person name="Jin X.-B."/>
            <person name="Wang C.-S."/>
            <person name="Xu X.-W."/>
        </authorList>
    </citation>
    <scope>NUCLEOTIDE SEQUENCE [LARGE SCALE GENOMIC DNA]</scope>
    <source>
        <strain evidence="14 15">JW1</strain>
    </source>
</reference>
<dbReference type="STRING" id="1859457.BET10_07380"/>
<dbReference type="PANTHER" id="PTHR42755:SF1">
    <property type="entry name" value="3-DEOXY-D-MANNO-OCTULOSONIC ACID TRANSFERASE, MITOCHONDRIAL-RELATED"/>
    <property type="match status" value="1"/>
</dbReference>
<evidence type="ECO:0000313" key="14">
    <source>
        <dbReference type="EMBL" id="OHU92141.1"/>
    </source>
</evidence>
<evidence type="ECO:0000256" key="1">
    <source>
        <dbReference type="ARBA" id="ARBA00004388"/>
    </source>
</evidence>
<comment type="catalytic activity">
    <reaction evidence="9 12">
        <text>lipid IVA (E. coli) + CMP-3-deoxy-beta-D-manno-octulosonate = alpha-Kdo-(2-&gt;6)-lipid IVA (E. coli) + CMP + H(+)</text>
        <dbReference type="Rhea" id="RHEA:28066"/>
        <dbReference type="ChEBI" id="CHEBI:15378"/>
        <dbReference type="ChEBI" id="CHEBI:58603"/>
        <dbReference type="ChEBI" id="CHEBI:60364"/>
        <dbReference type="ChEBI" id="CHEBI:60377"/>
        <dbReference type="ChEBI" id="CHEBI:85987"/>
        <dbReference type="EC" id="2.4.99.12"/>
    </reaction>
</comment>
<dbReference type="InterPro" id="IPR038107">
    <property type="entry name" value="Glycos_transf_N_sf"/>
</dbReference>
<evidence type="ECO:0000256" key="12">
    <source>
        <dbReference type="RuleBase" id="RU365103"/>
    </source>
</evidence>
<evidence type="ECO:0000256" key="6">
    <source>
        <dbReference type="ARBA" id="ARBA00022679"/>
    </source>
</evidence>
<dbReference type="EMBL" id="MKJU01000022">
    <property type="protein sequence ID" value="OHU92141.1"/>
    <property type="molecule type" value="Genomic_DNA"/>
</dbReference>
<dbReference type="GO" id="GO:0043842">
    <property type="term" value="F:Kdo transferase activity"/>
    <property type="evidence" value="ECO:0007669"/>
    <property type="project" value="UniProtKB-EC"/>
</dbReference>
<evidence type="ECO:0000259" key="13">
    <source>
        <dbReference type="Pfam" id="PF04413"/>
    </source>
</evidence>
<organism evidence="14 15">
    <name type="scientific">Pseudoalteromonas amylolytica</name>
    <dbReference type="NCBI Taxonomy" id="1859457"/>
    <lineage>
        <taxon>Bacteria</taxon>
        <taxon>Pseudomonadati</taxon>
        <taxon>Pseudomonadota</taxon>
        <taxon>Gammaproteobacteria</taxon>
        <taxon>Alteromonadales</taxon>
        <taxon>Pseudoalteromonadaceae</taxon>
        <taxon>Pseudoalteromonas</taxon>
    </lineage>
</organism>
<comment type="similarity">
    <text evidence="3">Belongs to the glycosyltransferase group 1 family. Glycosyltransferase 30 subfamily.</text>
</comment>
<accession>A0A1S1MWL3</accession>
<dbReference type="GO" id="GO:0009244">
    <property type="term" value="P:lipopolysaccharide core region biosynthetic process"/>
    <property type="evidence" value="ECO:0007669"/>
    <property type="project" value="UniProtKB-UniRule"/>
</dbReference>
<feature type="site" description="Transition state stabilizer" evidence="11">
    <location>
        <position position="132"/>
    </location>
</feature>
<dbReference type="NCBIfam" id="NF004388">
    <property type="entry name" value="PRK05749.1-4"/>
    <property type="match status" value="1"/>
</dbReference>
<dbReference type="Pfam" id="PF04413">
    <property type="entry name" value="Glycos_transf_N"/>
    <property type="match status" value="1"/>
</dbReference>
<proteinExistence type="inferred from homology"/>
<dbReference type="Proteomes" id="UP000179786">
    <property type="component" value="Unassembled WGS sequence"/>
</dbReference>
<dbReference type="RefSeq" id="WP_070983943.1">
    <property type="nucleotide sequence ID" value="NZ_MKJU01000022.1"/>
</dbReference>
<dbReference type="InterPro" id="IPR007507">
    <property type="entry name" value="Glycos_transf_N"/>
</dbReference>
<comment type="subcellular location">
    <subcellularLocation>
        <location evidence="1">Cell inner membrane</location>
        <topology evidence="1">Single-pass membrane protein</topology>
        <orientation evidence="1">Cytoplasmic side</orientation>
    </subcellularLocation>
    <subcellularLocation>
        <location evidence="12">Cell membrane</location>
    </subcellularLocation>
</comment>
<evidence type="ECO:0000256" key="2">
    <source>
        <dbReference type="ARBA" id="ARBA00004713"/>
    </source>
</evidence>
<keyword evidence="15" id="KW-1185">Reference proteome</keyword>
<dbReference type="UniPathway" id="UPA00958"/>
<dbReference type="FunFam" id="3.40.50.2000:FF:000032">
    <property type="entry name" value="3-deoxy-D-manno-octulosonic acid transferase"/>
    <property type="match status" value="1"/>
</dbReference>
<dbReference type="FunFam" id="3.40.50.11720:FF:000001">
    <property type="entry name" value="3-deoxy-D-manno-octulosonic acid transferase"/>
    <property type="match status" value="1"/>
</dbReference>
<protein>
    <recommendedName>
        <fullName evidence="5 12">3-deoxy-D-manno-octulosonic acid transferase</fullName>
        <shortName evidence="12">Kdo transferase</shortName>
        <ecNumber evidence="4 12">2.4.99.12</ecNumber>
    </recommendedName>
    <alternativeName>
        <fullName evidence="8 12">Lipid IV(A) 3-deoxy-D-manno-octulosonic acid transferase</fullName>
    </alternativeName>
</protein>
<dbReference type="SUPFAM" id="SSF53756">
    <property type="entry name" value="UDP-Glycosyltransferase/glycogen phosphorylase"/>
    <property type="match status" value="1"/>
</dbReference>
<dbReference type="EC" id="2.4.99.12" evidence="4 12"/>
<dbReference type="GO" id="GO:0005886">
    <property type="term" value="C:plasma membrane"/>
    <property type="evidence" value="ECO:0007669"/>
    <property type="project" value="UniProtKB-SubCell"/>
</dbReference>
<keyword evidence="7" id="KW-0735">Signal-anchor</keyword>
<dbReference type="InterPro" id="IPR039901">
    <property type="entry name" value="Kdotransferase"/>
</dbReference>
<evidence type="ECO:0000256" key="9">
    <source>
        <dbReference type="ARBA" id="ARBA00049183"/>
    </source>
</evidence>
<gene>
    <name evidence="14" type="ORF">BET10_07380</name>
</gene>
<evidence type="ECO:0000256" key="3">
    <source>
        <dbReference type="ARBA" id="ARBA00006380"/>
    </source>
</evidence>
<dbReference type="Gene3D" id="3.40.50.11720">
    <property type="entry name" value="3-Deoxy-D-manno-octulosonic-acid transferase, N-terminal domain"/>
    <property type="match status" value="1"/>
</dbReference>
<evidence type="ECO:0000256" key="5">
    <source>
        <dbReference type="ARBA" id="ARBA00019077"/>
    </source>
</evidence>
<dbReference type="OrthoDB" id="9789797at2"/>
<feature type="site" description="Transition state stabilizer" evidence="11">
    <location>
        <position position="210"/>
    </location>
</feature>
<dbReference type="AlphaFoldDB" id="A0A1S1MWL3"/>
<comment type="caution">
    <text evidence="14">The sequence shown here is derived from an EMBL/GenBank/DDBJ whole genome shotgun (WGS) entry which is preliminary data.</text>
</comment>
<evidence type="ECO:0000256" key="11">
    <source>
        <dbReference type="PIRSR" id="PIRSR639901-2"/>
    </source>
</evidence>
<feature type="domain" description="3-deoxy-D-manno-octulosonic-acid transferase N-terminal" evidence="13">
    <location>
        <begin position="35"/>
        <end position="213"/>
    </location>
</feature>
<keyword evidence="7" id="KW-0812">Transmembrane</keyword>
<evidence type="ECO:0000256" key="7">
    <source>
        <dbReference type="ARBA" id="ARBA00022968"/>
    </source>
</evidence>
<evidence type="ECO:0000256" key="8">
    <source>
        <dbReference type="ARBA" id="ARBA00031445"/>
    </source>
</evidence>
<evidence type="ECO:0000256" key="10">
    <source>
        <dbReference type="PIRSR" id="PIRSR639901-1"/>
    </source>
</evidence>